<dbReference type="InterPro" id="IPR011006">
    <property type="entry name" value="CheY-like_superfamily"/>
</dbReference>
<evidence type="ECO:0000256" key="1">
    <source>
        <dbReference type="ARBA" id="ARBA00000085"/>
    </source>
</evidence>
<evidence type="ECO:0000259" key="10">
    <source>
        <dbReference type="PROSITE" id="PS50125"/>
    </source>
</evidence>
<feature type="compositionally biased region" description="Low complexity" evidence="7">
    <location>
        <begin position="800"/>
        <end position="813"/>
    </location>
</feature>
<feature type="domain" description="Response regulatory" evidence="9">
    <location>
        <begin position="371"/>
        <end position="547"/>
    </location>
</feature>
<dbReference type="PANTHER" id="PTHR43047">
    <property type="entry name" value="TWO-COMPONENT HISTIDINE PROTEIN KINASE"/>
    <property type="match status" value="1"/>
</dbReference>
<feature type="coiled-coil region" evidence="6">
    <location>
        <begin position="928"/>
        <end position="1014"/>
    </location>
</feature>
<dbReference type="SUPFAM" id="SSF55073">
    <property type="entry name" value="Nucleotide cyclase"/>
    <property type="match status" value="1"/>
</dbReference>
<dbReference type="SMART" id="SM00448">
    <property type="entry name" value="REC"/>
    <property type="match status" value="1"/>
</dbReference>
<feature type="compositionally biased region" description="Low complexity" evidence="7">
    <location>
        <begin position="753"/>
        <end position="763"/>
    </location>
</feature>
<dbReference type="PRINTS" id="PR00344">
    <property type="entry name" value="BCTRLSENSOR"/>
</dbReference>
<dbReference type="SMART" id="SM00387">
    <property type="entry name" value="HATPase_c"/>
    <property type="match status" value="1"/>
</dbReference>
<dbReference type="EMBL" id="MU069647">
    <property type="protein sequence ID" value="KAF5836690.1"/>
    <property type="molecule type" value="Genomic_DNA"/>
</dbReference>
<feature type="region of interest" description="Disordered" evidence="7">
    <location>
        <begin position="1394"/>
        <end position="1415"/>
    </location>
</feature>
<feature type="region of interest" description="Disordered" evidence="7">
    <location>
        <begin position="877"/>
        <end position="905"/>
    </location>
</feature>
<dbReference type="SUPFAM" id="SSF52172">
    <property type="entry name" value="CheY-like"/>
    <property type="match status" value="1"/>
</dbReference>
<dbReference type="InterPro" id="IPR005467">
    <property type="entry name" value="His_kinase_dom"/>
</dbReference>
<dbReference type="InterPro" id="IPR036890">
    <property type="entry name" value="HATPase_C_sf"/>
</dbReference>
<dbReference type="CDD" id="cd09487">
    <property type="entry name" value="SAM_superfamily"/>
    <property type="match status" value="1"/>
</dbReference>
<dbReference type="Gene3D" id="3.30.565.10">
    <property type="entry name" value="Histidine kinase-like ATPase, C-terminal domain"/>
    <property type="match status" value="1"/>
</dbReference>
<protein>
    <recommendedName>
        <fullName evidence="2">histidine kinase</fullName>
        <ecNumber evidence="2">2.7.13.3</ecNumber>
    </recommendedName>
</protein>
<feature type="modified residue" description="4-aspartylphosphate" evidence="5">
    <location>
        <position position="422"/>
    </location>
</feature>
<dbReference type="InterPro" id="IPR001789">
    <property type="entry name" value="Sig_transdc_resp-reg_receiver"/>
</dbReference>
<dbReference type="PANTHER" id="PTHR43047:SF71">
    <property type="entry name" value="HISTIDINE KINASE CONTAINING CHEY-HOMOLOGOUS RECEIVER DOMAIN-RELATED"/>
    <property type="match status" value="1"/>
</dbReference>
<name>A0ABQ7GQ04_DUNSA</name>
<feature type="compositionally biased region" description="Polar residues" evidence="7">
    <location>
        <begin position="737"/>
        <end position="752"/>
    </location>
</feature>
<evidence type="ECO:0000259" key="9">
    <source>
        <dbReference type="PROSITE" id="PS50110"/>
    </source>
</evidence>
<sequence length="1487" mass="159192">MPPLEEGLWFSFPTIFFVAHIFPVPLDTEEWMWTCFDFMGKVMFSSSLLQGNFLTMCVLKTISTIKTSGSRLLNLVNDILDAASMRKGKLAVKHEKVNLYKIVEDVVELTGPLTKRGVKLVVQVPSNIPYVLGDMGRIIQIFHNLIGNACKFTHSGQICIGATRKGKDEVDVFVRDTGIGIPEDKFEQIFQAFEQVDMSTTRKYGGTGLGLNLVQKLVEAHGGTVRVHSKMGEGTVFCFNLKVYNDEEHNAMKNQEKEKASSAAEEMSAAQQVTVVTTDKEEPKGKSLLHKRHRHGVSRAVSYVSLASRFATAAPTRGSNQVSPDHDTDAGAGRDAGRRERRHSTQVGALCRKSTASRVCISRKPPAGPVRVLSVDDDPINQLVIQNLLVPEGFEIFQAMDGQEALDMLEDMDAPPDIILLDVMMPGMSGYEVKPFGRQEIIARINAHLRFRSAVTDLAEVEAAENLAAQRGVSAELLRIAKVESKHFSLPFNIKSQVENSNGMPSMLKMFDQLTMVIIGISNFDALSAAMVPEELALMLALLHARLDDLLLQHGCYLVDNGEGRILVVTGARVWVHVFHTNAHLDDLLLQHSCYVAGTSEGRILVVTNRAAQLEATCPPSCIHVSKRVMECSGCPDNFVVAVMPGKSASKGDCSYLHKSGNWKSQHALLPALVERYAAMHPFGPFNSVATQLRPIQQALMLLLRRQPELVVEFVSGCSSIRPLRAGGPRSPLQAASPWSQNAGNLQSKQEPQQQQQQQQQQQGGWPASSTGSMCSMGNPRVSVGKRASAQGDGTSTWVAGGSTAGGSRTSMGHGPRSGVGAGARSEMMHLESQMNPQKRQSLTLGTKQHSTEEAWGLPLASGVISRSSVSMDANMRQAPGEHASGRGGNVSLGGAHSEGGHASVCSSDRGGVTTPGAGGNGLDAASFAELQHDKDLVEQQLEEVSNEASRLQDIVDCLEAEVLAQSDLRTRLEESQAQMEELSKERTRLQTDLEETNVQAARLQARLEELGGHSEQLAAALEASMVQKESLAAQLAESDKERARLATYLSTAPPPPSYPPSSANSSYAGKQMDYSRGPASGFWLPTPPFQVAPQLPQAPPARSSMERQLADVQNAQRVTESQLAAAEAALYELRQQYLVDSGHSASMQQPCSGLDPTAAAAAAAVASQGVDGMMRNGSSGVVDEGEGETEQQRLQARAGESSMQSLHGPYASAGSRNNEQQVMERPSSRSSVPVHPRASDGPAPPSAFFHAPPPSPLMDTVFQHIHPSRDVQVYAPHLPQGPACLFPGSGFPQAPPGPMSAAAATSALLARGTPTPQPPLATTQHPQQLAAAARMSQHHHQVTQHSRALRASVPNTPLVGGGSSTGSVVRSPPSRSSTRLSLVQPQAQLFQGGVTNEGLGAPSTRAARQSSSNLSFGEGAAPGMMGILASAGLAHLLPNFEAQEVSEPALVRCMDDGTLESLGVNTVGARLRLRLVAAAADEAGQQ</sequence>
<evidence type="ECO:0000259" key="8">
    <source>
        <dbReference type="PROSITE" id="PS50109"/>
    </source>
</evidence>
<evidence type="ECO:0000256" key="2">
    <source>
        <dbReference type="ARBA" id="ARBA00012438"/>
    </source>
</evidence>
<feature type="domain" description="Guanylate cyclase" evidence="10">
    <location>
        <begin position="515"/>
        <end position="571"/>
    </location>
</feature>
<keyword evidence="3" id="KW-0808">Transferase</keyword>
<evidence type="ECO:0000256" key="6">
    <source>
        <dbReference type="SAM" id="Coils"/>
    </source>
</evidence>
<comment type="caution">
    <text evidence="11">The sequence shown here is derived from an EMBL/GenBank/DDBJ whole genome shotgun (WGS) entry which is preliminary data.</text>
</comment>
<feature type="region of interest" description="Disordered" evidence="7">
    <location>
        <begin position="1175"/>
        <end position="1251"/>
    </location>
</feature>
<keyword evidence="5" id="KW-0597">Phosphoprotein</keyword>
<dbReference type="InterPro" id="IPR004358">
    <property type="entry name" value="Sig_transdc_His_kin-like_C"/>
</dbReference>
<gene>
    <name evidence="11" type="ORF">DUNSADRAFT_5565</name>
</gene>
<evidence type="ECO:0000256" key="4">
    <source>
        <dbReference type="ARBA" id="ARBA00022777"/>
    </source>
</evidence>
<dbReference type="SUPFAM" id="SSF55874">
    <property type="entry name" value="ATPase domain of HSP90 chaperone/DNA topoisomerase II/histidine kinase"/>
    <property type="match status" value="1"/>
</dbReference>
<reference evidence="11" key="1">
    <citation type="submission" date="2017-08" db="EMBL/GenBank/DDBJ databases">
        <authorList>
            <person name="Polle J.E."/>
            <person name="Barry K."/>
            <person name="Cushman J."/>
            <person name="Schmutz J."/>
            <person name="Tran D."/>
            <person name="Hathwaick L.T."/>
            <person name="Yim W.C."/>
            <person name="Jenkins J."/>
            <person name="Mckie-Krisberg Z.M."/>
            <person name="Prochnik S."/>
            <person name="Lindquist E."/>
            <person name="Dockter R.B."/>
            <person name="Adam C."/>
            <person name="Molina H."/>
            <person name="Bunkerborg J."/>
            <person name="Jin E."/>
            <person name="Buchheim M."/>
            <person name="Magnuson J."/>
        </authorList>
    </citation>
    <scope>NUCLEOTIDE SEQUENCE</scope>
    <source>
        <strain evidence="11">CCAP 19/18</strain>
    </source>
</reference>
<feature type="compositionally biased region" description="Low complexity" evidence="7">
    <location>
        <begin position="1366"/>
        <end position="1380"/>
    </location>
</feature>
<evidence type="ECO:0000313" key="11">
    <source>
        <dbReference type="EMBL" id="KAF5836690.1"/>
    </source>
</evidence>
<feature type="domain" description="Histidine kinase" evidence="8">
    <location>
        <begin position="63"/>
        <end position="245"/>
    </location>
</feature>
<dbReference type="Pfam" id="PF00072">
    <property type="entry name" value="Response_reg"/>
    <property type="match status" value="1"/>
</dbReference>
<evidence type="ECO:0000256" key="3">
    <source>
        <dbReference type="ARBA" id="ARBA00022679"/>
    </source>
</evidence>
<organism evidence="11 12">
    <name type="scientific">Dunaliella salina</name>
    <name type="common">Green alga</name>
    <name type="synonym">Protococcus salinus</name>
    <dbReference type="NCBI Taxonomy" id="3046"/>
    <lineage>
        <taxon>Eukaryota</taxon>
        <taxon>Viridiplantae</taxon>
        <taxon>Chlorophyta</taxon>
        <taxon>core chlorophytes</taxon>
        <taxon>Chlorophyceae</taxon>
        <taxon>CS clade</taxon>
        <taxon>Chlamydomonadales</taxon>
        <taxon>Dunaliellaceae</taxon>
        <taxon>Dunaliella</taxon>
    </lineage>
</organism>
<dbReference type="InterPro" id="IPR029787">
    <property type="entry name" value="Nucleotide_cyclase"/>
</dbReference>
<dbReference type="CDD" id="cd16922">
    <property type="entry name" value="HATPase_EvgS-ArcB-TorS-like"/>
    <property type="match status" value="1"/>
</dbReference>
<evidence type="ECO:0000256" key="7">
    <source>
        <dbReference type="SAM" id="MobiDB-lite"/>
    </source>
</evidence>
<comment type="catalytic activity">
    <reaction evidence="1">
        <text>ATP + protein L-histidine = ADP + protein N-phospho-L-histidine.</text>
        <dbReference type="EC" id="2.7.13.3"/>
    </reaction>
</comment>
<dbReference type="PROSITE" id="PS50109">
    <property type="entry name" value="HIS_KIN"/>
    <property type="match status" value="1"/>
</dbReference>
<accession>A0ABQ7GQ04</accession>
<evidence type="ECO:0000256" key="5">
    <source>
        <dbReference type="PROSITE-ProRule" id="PRU00169"/>
    </source>
</evidence>
<keyword evidence="6" id="KW-0175">Coiled coil</keyword>
<dbReference type="Gene3D" id="3.30.70.1230">
    <property type="entry name" value="Nucleotide cyclase"/>
    <property type="match status" value="1"/>
</dbReference>
<keyword evidence="12" id="KW-1185">Reference proteome</keyword>
<dbReference type="Proteomes" id="UP000815325">
    <property type="component" value="Unassembled WGS sequence"/>
</dbReference>
<evidence type="ECO:0000313" key="12">
    <source>
        <dbReference type="Proteomes" id="UP000815325"/>
    </source>
</evidence>
<keyword evidence="4" id="KW-0418">Kinase</keyword>
<proteinExistence type="predicted"/>
<dbReference type="Gene3D" id="3.40.50.2300">
    <property type="match status" value="1"/>
</dbReference>
<feature type="compositionally biased region" description="Low complexity" evidence="7">
    <location>
        <begin position="1312"/>
        <end position="1329"/>
    </location>
</feature>
<dbReference type="InterPro" id="IPR001054">
    <property type="entry name" value="A/G_cyclase"/>
</dbReference>
<feature type="region of interest" description="Disordered" evidence="7">
    <location>
        <begin position="1050"/>
        <end position="1069"/>
    </location>
</feature>
<dbReference type="EC" id="2.7.13.3" evidence="2"/>
<feature type="region of interest" description="Disordered" evidence="7">
    <location>
        <begin position="726"/>
        <end position="822"/>
    </location>
</feature>
<dbReference type="Pfam" id="PF02518">
    <property type="entry name" value="HATPase_c"/>
    <property type="match status" value="1"/>
</dbReference>
<dbReference type="PROSITE" id="PS50125">
    <property type="entry name" value="GUANYLATE_CYCLASE_2"/>
    <property type="match status" value="1"/>
</dbReference>
<dbReference type="PROSITE" id="PS50110">
    <property type="entry name" value="RESPONSE_REGULATORY"/>
    <property type="match status" value="1"/>
</dbReference>
<feature type="region of interest" description="Disordered" evidence="7">
    <location>
        <begin position="1312"/>
        <end position="1380"/>
    </location>
</feature>
<dbReference type="InterPro" id="IPR003594">
    <property type="entry name" value="HATPase_dom"/>
</dbReference>
<feature type="region of interest" description="Disordered" evidence="7">
    <location>
        <begin position="313"/>
        <end position="348"/>
    </location>
</feature>